<evidence type="ECO:0000259" key="6">
    <source>
        <dbReference type="Pfam" id="PF20939"/>
    </source>
</evidence>
<dbReference type="EMBL" id="JARKIK010000008">
    <property type="protein sequence ID" value="KAK8750137.1"/>
    <property type="molecule type" value="Genomic_DNA"/>
</dbReference>
<dbReference type="Pfam" id="PF20939">
    <property type="entry name" value="MsrA_helical"/>
    <property type="match status" value="1"/>
</dbReference>
<evidence type="ECO:0000256" key="4">
    <source>
        <dbReference type="ARBA" id="ARBA00030643"/>
    </source>
</evidence>
<gene>
    <name evidence="7" type="ORF">OTU49_015259</name>
</gene>
<evidence type="ECO:0000313" key="7">
    <source>
        <dbReference type="EMBL" id="KAK8750139.1"/>
    </source>
</evidence>
<keyword evidence="3" id="KW-0560">Oxidoreductase</keyword>
<name>A0AAW0YE94_CHEQU</name>
<proteinExistence type="inferred from homology"/>
<dbReference type="InterPro" id="IPR002569">
    <property type="entry name" value="Met_Sox_Rdtase_MsrA_dom"/>
</dbReference>
<evidence type="ECO:0000313" key="8">
    <source>
        <dbReference type="Proteomes" id="UP001445076"/>
    </source>
</evidence>
<protein>
    <recommendedName>
        <fullName evidence="2">peptide-methionine (S)-S-oxide reductase</fullName>
        <ecNumber evidence="2">1.8.4.11</ecNumber>
    </recommendedName>
    <alternativeName>
        <fullName evidence="4">Peptide-methionine (S)-S-oxide reductase</fullName>
    </alternativeName>
</protein>
<dbReference type="EC" id="1.8.4.11" evidence="2"/>
<comment type="similarity">
    <text evidence="1">Belongs to the MsrA Met sulfoxide reductase family.</text>
</comment>
<dbReference type="Proteomes" id="UP001445076">
    <property type="component" value="Unassembled WGS sequence"/>
</dbReference>
<keyword evidence="8" id="KW-1185">Reference proteome</keyword>
<evidence type="ECO:0000256" key="3">
    <source>
        <dbReference type="ARBA" id="ARBA00023002"/>
    </source>
</evidence>
<sequence>MFWRYHNPTSKCSRQYMSAIFYHDEEQKRLAEESMKAEQEKHIRPITTSILPCKVFFEAEDYHQKYLLQRHPALVNSLDIDPGEELIRSHVAARINGYIGGYGTVAEFDKEWQQWGISEKMANYIRQEMTSSSRVSC</sequence>
<feature type="domain" description="Peptide methionine sulphoxide reductase MsrA" evidence="5">
    <location>
        <begin position="1"/>
        <end position="71"/>
    </location>
</feature>
<comment type="caution">
    <text evidence="7">The sequence shown here is derived from an EMBL/GenBank/DDBJ whole genome shotgun (WGS) entry which is preliminary data.</text>
</comment>
<dbReference type="InterPro" id="IPR049006">
    <property type="entry name" value="MsrA_helical"/>
</dbReference>
<feature type="domain" description="Selenoprotein methionine sulfoxide reductase A helical" evidence="6">
    <location>
        <begin position="84"/>
        <end position="113"/>
    </location>
</feature>
<evidence type="ECO:0000259" key="5">
    <source>
        <dbReference type="Pfam" id="PF01625"/>
    </source>
</evidence>
<evidence type="ECO:0000256" key="2">
    <source>
        <dbReference type="ARBA" id="ARBA00012502"/>
    </source>
</evidence>
<dbReference type="EMBL" id="JARKIK010000008">
    <property type="protein sequence ID" value="KAK8750139.1"/>
    <property type="molecule type" value="Genomic_DNA"/>
</dbReference>
<organism evidence="7 8">
    <name type="scientific">Cherax quadricarinatus</name>
    <name type="common">Australian red claw crayfish</name>
    <dbReference type="NCBI Taxonomy" id="27406"/>
    <lineage>
        <taxon>Eukaryota</taxon>
        <taxon>Metazoa</taxon>
        <taxon>Ecdysozoa</taxon>
        <taxon>Arthropoda</taxon>
        <taxon>Crustacea</taxon>
        <taxon>Multicrustacea</taxon>
        <taxon>Malacostraca</taxon>
        <taxon>Eumalacostraca</taxon>
        <taxon>Eucarida</taxon>
        <taxon>Decapoda</taxon>
        <taxon>Pleocyemata</taxon>
        <taxon>Astacidea</taxon>
        <taxon>Parastacoidea</taxon>
        <taxon>Parastacidae</taxon>
        <taxon>Cherax</taxon>
    </lineage>
</organism>
<dbReference type="InterPro" id="IPR036509">
    <property type="entry name" value="Met_Sox_Rdtase_MsrA_sf"/>
</dbReference>
<dbReference type="AlphaFoldDB" id="A0AAW0YE94"/>
<dbReference type="PANTHER" id="PTHR43774:SF1">
    <property type="entry name" value="PEPTIDE METHIONINE SULFOXIDE REDUCTASE MSRA 2"/>
    <property type="match status" value="1"/>
</dbReference>
<accession>A0AAW0YE94</accession>
<evidence type="ECO:0000256" key="1">
    <source>
        <dbReference type="ARBA" id="ARBA00005591"/>
    </source>
</evidence>
<dbReference type="Pfam" id="PF01625">
    <property type="entry name" value="PMSR"/>
    <property type="match status" value="1"/>
</dbReference>
<dbReference type="Gene3D" id="3.30.1060.10">
    <property type="entry name" value="Peptide methionine sulphoxide reductase MsrA"/>
    <property type="match status" value="1"/>
</dbReference>
<reference evidence="7 8" key="1">
    <citation type="journal article" date="2024" name="BMC Genomics">
        <title>Genome assembly of redclaw crayfish (Cherax quadricarinatus) provides insights into its immune adaptation and hypoxia tolerance.</title>
        <authorList>
            <person name="Liu Z."/>
            <person name="Zheng J."/>
            <person name="Li H."/>
            <person name="Fang K."/>
            <person name="Wang S."/>
            <person name="He J."/>
            <person name="Zhou D."/>
            <person name="Weng S."/>
            <person name="Chi M."/>
            <person name="Gu Z."/>
            <person name="He J."/>
            <person name="Li F."/>
            <person name="Wang M."/>
        </authorList>
    </citation>
    <scope>NUCLEOTIDE SEQUENCE [LARGE SCALE GENOMIC DNA]</scope>
    <source>
        <strain evidence="7">ZL_2023a</strain>
    </source>
</reference>
<dbReference type="GO" id="GO:0008113">
    <property type="term" value="F:peptide-methionine (S)-S-oxide reductase activity"/>
    <property type="evidence" value="ECO:0007669"/>
    <property type="project" value="UniProtKB-EC"/>
</dbReference>
<dbReference type="SUPFAM" id="SSF55068">
    <property type="entry name" value="Peptide methionine sulfoxide reductase"/>
    <property type="match status" value="1"/>
</dbReference>
<reference evidence="7" key="2">
    <citation type="submission" date="2024-01" db="EMBL/GenBank/DDBJ databases">
        <authorList>
            <person name="He J."/>
            <person name="Wang M."/>
            <person name="Zheng J."/>
            <person name="Liu Z."/>
        </authorList>
    </citation>
    <scope>NUCLEOTIDE SEQUENCE</scope>
    <source>
        <strain evidence="7">ZL_2023a</strain>
        <tissue evidence="7">Muscle</tissue>
    </source>
</reference>
<dbReference type="PANTHER" id="PTHR43774">
    <property type="entry name" value="PEPTIDE METHIONINE SULFOXIDE REDUCTASE"/>
    <property type="match status" value="1"/>
</dbReference>
<dbReference type="EMBL" id="JARKIK010000008">
    <property type="protein sequence ID" value="KAK8750138.1"/>
    <property type="molecule type" value="Genomic_DNA"/>
</dbReference>